<keyword evidence="3" id="KW-0472">Membrane</keyword>
<dbReference type="STRING" id="1605367.AFM12_11040"/>
<feature type="transmembrane region" description="Helical" evidence="3">
    <location>
        <begin position="402"/>
        <end position="420"/>
    </location>
</feature>
<sequence length="531" mass="57373">MSDNKSNMPALYTLMTVWFFWSFVAASNGILIPLFKEKFELTQTQAQLVDFAFYAAYFVGSWLYLMFSKFTKTDILNKIGYKNGIIIGLVLSALGTLLFYPAAEARSYGLLLSGLFIVGLGFSLQQTATQPFMIALGPPETGALRINMGGAVNNFGGTIGPALVSYAIFGSISAEAAENASIQDVKIPYLILGVLFVTVALFFWISKLPRIKNDEEVEVGNALTFGPLILIAIFVISSLVASIETAIMVSFGVMCLFLIYAMYRGLNSGPLTGNESKVFDYPQALLGMAAIFVYVGVEVTVGSNLGEYLKETQNLDSSQISKYVSLFWGSMMIGRWTAAMPAFNPSATLKKILTWVVPFVAFGIVLFANSLYSGDVSDLYPYALCVVVMILAFIASKEKPVLILLIFTALGALMTLIGVLTTGKLALFSLISGGLFCSVLWPSIFSLGTAGLGKFTNQGSALLIMMILGGSILPVMQGKFSDVMGIQTSYLLATGCFVYLFVFGIVAQRTLRKQGIDFDAEVAKKSIKGGH</sequence>
<dbReference type="PATRIC" id="fig|1605367.3.peg.3600"/>
<evidence type="ECO:0000256" key="3">
    <source>
        <dbReference type="SAM" id="Phobius"/>
    </source>
</evidence>
<dbReference type="InterPro" id="IPR036259">
    <property type="entry name" value="MFS_trans_sf"/>
</dbReference>
<feature type="transmembrane region" description="Helical" evidence="3">
    <location>
        <begin position="12"/>
        <end position="35"/>
    </location>
</feature>
<dbReference type="OrthoDB" id="9795150at2"/>
<dbReference type="Proteomes" id="UP000050454">
    <property type="component" value="Unassembled WGS sequence"/>
</dbReference>
<dbReference type="AlphaFoldDB" id="A0A0P7C694"/>
<comment type="subcellular location">
    <subcellularLocation>
        <location evidence="1">Cell inner membrane</location>
        <topology evidence="1">Multi-pass membrane protein</topology>
    </subcellularLocation>
</comment>
<keyword evidence="3" id="KW-1133">Transmembrane helix</keyword>
<name>A0A0P7C694_9BACT</name>
<feature type="transmembrane region" description="Helical" evidence="3">
    <location>
        <begin position="459"/>
        <end position="476"/>
    </location>
</feature>
<keyword evidence="2" id="KW-1003">Cell membrane</keyword>
<dbReference type="Gene3D" id="1.20.1250.20">
    <property type="entry name" value="MFS general substrate transporter like domains"/>
    <property type="match status" value="2"/>
</dbReference>
<feature type="transmembrane region" description="Helical" evidence="3">
    <location>
        <begin position="379"/>
        <end position="395"/>
    </location>
</feature>
<protein>
    <submittedName>
        <fullName evidence="4">MFS transporter</fullName>
    </submittedName>
</protein>
<dbReference type="GO" id="GO:0005886">
    <property type="term" value="C:plasma membrane"/>
    <property type="evidence" value="ECO:0007669"/>
    <property type="project" value="UniProtKB-SubCell"/>
</dbReference>
<feature type="transmembrane region" description="Helical" evidence="3">
    <location>
        <begin position="284"/>
        <end position="303"/>
    </location>
</feature>
<dbReference type="EMBL" id="LGTQ01000009">
    <property type="protein sequence ID" value="KPM47791.1"/>
    <property type="molecule type" value="Genomic_DNA"/>
</dbReference>
<keyword evidence="5" id="KW-1185">Reference proteome</keyword>
<dbReference type="RefSeq" id="WP_055148153.1">
    <property type="nucleotide sequence ID" value="NZ_CAKZPM010000009.1"/>
</dbReference>
<accession>A0A0P7C694</accession>
<dbReference type="SUPFAM" id="SSF103473">
    <property type="entry name" value="MFS general substrate transporter"/>
    <property type="match status" value="1"/>
</dbReference>
<evidence type="ECO:0000313" key="5">
    <source>
        <dbReference type="Proteomes" id="UP000050454"/>
    </source>
</evidence>
<gene>
    <name evidence="4" type="ORF">AFM12_11040</name>
</gene>
<feature type="transmembrane region" description="Helical" evidence="3">
    <location>
        <begin position="246"/>
        <end position="263"/>
    </location>
</feature>
<evidence type="ECO:0000256" key="2">
    <source>
        <dbReference type="ARBA" id="ARBA00022475"/>
    </source>
</evidence>
<dbReference type="PANTHER" id="PTHR43702:SF3">
    <property type="entry name" value="PROTEIN TSGA"/>
    <property type="match status" value="1"/>
</dbReference>
<evidence type="ECO:0000256" key="1">
    <source>
        <dbReference type="ARBA" id="ARBA00004429"/>
    </source>
</evidence>
<dbReference type="PANTHER" id="PTHR43702">
    <property type="entry name" value="L-FUCOSE-PROTON SYMPORTER"/>
    <property type="match status" value="1"/>
</dbReference>
<reference evidence="4 5" key="1">
    <citation type="submission" date="2015-07" db="EMBL/GenBank/DDBJ databases">
        <title>The draft genome sequence of Leadbetterella sp. JN14-9.</title>
        <authorList>
            <person name="Liu Y."/>
            <person name="Du J."/>
            <person name="Shao Z."/>
        </authorList>
    </citation>
    <scope>NUCLEOTIDE SEQUENCE [LARGE SCALE GENOMIC DNA]</scope>
    <source>
        <strain evidence="4 5">JN14-9</strain>
    </source>
</reference>
<feature type="transmembrane region" description="Helical" evidence="3">
    <location>
        <begin position="217"/>
        <end position="240"/>
    </location>
</feature>
<feature type="transmembrane region" description="Helical" evidence="3">
    <location>
        <begin position="352"/>
        <end position="373"/>
    </location>
</feature>
<feature type="transmembrane region" description="Helical" evidence="3">
    <location>
        <begin position="323"/>
        <end position="340"/>
    </location>
</feature>
<keyword evidence="3" id="KW-0812">Transmembrane</keyword>
<organism evidence="4 5">
    <name type="scientific">Jiulongibacter sediminis</name>
    <dbReference type="NCBI Taxonomy" id="1605367"/>
    <lineage>
        <taxon>Bacteria</taxon>
        <taxon>Pseudomonadati</taxon>
        <taxon>Bacteroidota</taxon>
        <taxon>Cytophagia</taxon>
        <taxon>Cytophagales</taxon>
        <taxon>Leadbetterellaceae</taxon>
        <taxon>Jiulongibacter</taxon>
    </lineage>
</organism>
<feature type="transmembrane region" description="Helical" evidence="3">
    <location>
        <begin position="426"/>
        <end position="447"/>
    </location>
</feature>
<feature type="transmembrane region" description="Helical" evidence="3">
    <location>
        <begin position="187"/>
        <end position="205"/>
    </location>
</feature>
<evidence type="ECO:0000313" key="4">
    <source>
        <dbReference type="EMBL" id="KPM47791.1"/>
    </source>
</evidence>
<feature type="transmembrane region" description="Helical" evidence="3">
    <location>
        <begin position="47"/>
        <end position="67"/>
    </location>
</feature>
<proteinExistence type="predicted"/>
<comment type="caution">
    <text evidence="4">The sequence shown here is derived from an EMBL/GenBank/DDBJ whole genome shotgun (WGS) entry which is preliminary data.</text>
</comment>
<feature type="transmembrane region" description="Helical" evidence="3">
    <location>
        <begin position="488"/>
        <end position="507"/>
    </location>
</feature>
<dbReference type="InterPro" id="IPR050375">
    <property type="entry name" value="MFS_TsgA-like"/>
</dbReference>
<feature type="transmembrane region" description="Helical" evidence="3">
    <location>
        <begin position="107"/>
        <end position="124"/>
    </location>
</feature>
<feature type="transmembrane region" description="Helical" evidence="3">
    <location>
        <begin position="79"/>
        <end position="100"/>
    </location>
</feature>